<dbReference type="HOGENOM" id="CLU_2002724_0_0_11"/>
<dbReference type="AlphaFoldDB" id="G2PFB0"/>
<dbReference type="InterPro" id="IPR050535">
    <property type="entry name" value="DNA_Repair-Maintenance_Comp"/>
</dbReference>
<dbReference type="EMBL" id="CP002994">
    <property type="protein sequence ID" value="AEM84253.1"/>
    <property type="molecule type" value="Genomic_DNA"/>
</dbReference>
<protein>
    <recommendedName>
        <fullName evidence="3">Nuclease SbcCD subunit D</fullName>
    </recommendedName>
</protein>
<dbReference type="Proteomes" id="UP000008703">
    <property type="component" value="Chromosome"/>
</dbReference>
<dbReference type="InterPro" id="IPR029052">
    <property type="entry name" value="Metallo-depent_PP-like"/>
</dbReference>
<dbReference type="eggNOG" id="COG0420">
    <property type="taxonomic scope" value="Bacteria"/>
</dbReference>
<dbReference type="SUPFAM" id="SSF56300">
    <property type="entry name" value="Metallo-dependent phosphatases"/>
    <property type="match status" value="1"/>
</dbReference>
<evidence type="ECO:0000313" key="2">
    <source>
        <dbReference type="Proteomes" id="UP000008703"/>
    </source>
</evidence>
<accession>G2PFB0</accession>
<name>G2PFB0_STRV4</name>
<sequence length="124" mass="14158">MHLLPALLTDITTGAPVLPLTVRCWSHFWLPFMPWRHSYPGKLFRTPEVALLSENHPLLSLQPLRSDVMRFLHTSDWHLGRRFHGEDLINRQREVLAHICATAHTEQVDALLIAGEVPPRCGEG</sequence>
<organism evidence="1 2">
    <name type="scientific">Streptomyces violaceusniger (strain Tu 4113)</name>
    <dbReference type="NCBI Taxonomy" id="653045"/>
    <lineage>
        <taxon>Bacteria</taxon>
        <taxon>Bacillati</taxon>
        <taxon>Actinomycetota</taxon>
        <taxon>Actinomycetes</taxon>
        <taxon>Kitasatosporales</taxon>
        <taxon>Streptomycetaceae</taxon>
        <taxon>Streptomyces</taxon>
        <taxon>Streptomyces violaceusniger group</taxon>
    </lineage>
</organism>
<evidence type="ECO:0000313" key="1">
    <source>
        <dbReference type="EMBL" id="AEM84253.1"/>
    </source>
</evidence>
<proteinExistence type="predicted"/>
<keyword evidence="2" id="KW-1185">Reference proteome</keyword>
<dbReference type="PANTHER" id="PTHR30337:SF0">
    <property type="entry name" value="NUCLEASE SBCCD SUBUNIT D"/>
    <property type="match status" value="1"/>
</dbReference>
<gene>
    <name evidence="1" type="ORF">Strvi_4669</name>
</gene>
<dbReference type="Gene3D" id="3.60.21.10">
    <property type="match status" value="1"/>
</dbReference>
<dbReference type="KEGG" id="svl:Strvi_4669"/>
<evidence type="ECO:0008006" key="3">
    <source>
        <dbReference type="Google" id="ProtNLM"/>
    </source>
</evidence>
<dbReference type="PANTHER" id="PTHR30337">
    <property type="entry name" value="COMPONENT OF ATP-DEPENDENT DSDNA EXONUCLEASE"/>
    <property type="match status" value="1"/>
</dbReference>
<reference evidence="1" key="1">
    <citation type="submission" date="2011-08" db="EMBL/GenBank/DDBJ databases">
        <title>Complete sequence of chromosome of Streptomyces violaceusniger Tu 4113.</title>
        <authorList>
            <consortium name="US DOE Joint Genome Institute"/>
            <person name="Lucas S."/>
            <person name="Han J."/>
            <person name="Lapidus A."/>
            <person name="Cheng J.-F."/>
            <person name="Goodwin L."/>
            <person name="Pitluck S."/>
            <person name="Peters L."/>
            <person name="Ivanova N."/>
            <person name="Daligault H."/>
            <person name="Detter J.C."/>
            <person name="Han C."/>
            <person name="Tapia R."/>
            <person name="Land M."/>
            <person name="Hauser L."/>
            <person name="Kyrpides N."/>
            <person name="Ivanova N."/>
            <person name="Pagani I."/>
            <person name="Hagen A."/>
            <person name="Katz L."/>
            <person name="Fiedler H.-P."/>
            <person name="Keasling J."/>
            <person name="Fortman J."/>
            <person name="Woyke T."/>
        </authorList>
    </citation>
    <scope>NUCLEOTIDE SEQUENCE [LARGE SCALE GENOMIC DNA]</scope>
    <source>
        <strain evidence="1">Tu 4113</strain>
    </source>
</reference>